<evidence type="ECO:0000256" key="5">
    <source>
        <dbReference type="ARBA" id="ARBA00047942"/>
    </source>
</evidence>
<gene>
    <name evidence="7" type="ordered locus">Desmu_0386</name>
</gene>
<dbReference type="REBASE" id="31624">
    <property type="entry name" value="Dmu2162ORF386P"/>
</dbReference>
<dbReference type="eggNOG" id="arCOG03521">
    <property type="taxonomic scope" value="Archaea"/>
</dbReference>
<dbReference type="EC" id="2.1.1.72" evidence="1"/>
<dbReference type="EMBL" id="CP002363">
    <property type="protein sequence ID" value="ADV64705.1"/>
    <property type="molecule type" value="Genomic_DNA"/>
</dbReference>
<dbReference type="SUPFAM" id="SSF53335">
    <property type="entry name" value="S-adenosyl-L-methionine-dependent methyltransferases"/>
    <property type="match status" value="1"/>
</dbReference>
<keyword evidence="4" id="KW-0949">S-adenosyl-L-methionine</keyword>
<evidence type="ECO:0000256" key="3">
    <source>
        <dbReference type="ARBA" id="ARBA00022679"/>
    </source>
</evidence>
<reference evidence="7 8" key="2">
    <citation type="journal article" date="2011" name="Stand. Genomic Sci.">
        <title>Complete genome sequence of Desulfurococcus mucosus type strain (O7/1).</title>
        <authorList>
            <person name="Wirth R."/>
            <person name="Chertkov O."/>
            <person name="Held B."/>
            <person name="Lapidus A."/>
            <person name="Nolan M."/>
            <person name="Lucas S."/>
            <person name="Hammon N."/>
            <person name="Deshpande S."/>
            <person name="Cheng J.F."/>
            <person name="Tapia R."/>
            <person name="Han C."/>
            <person name="Goodwin L."/>
            <person name="Pitluck S."/>
            <person name="Liolios K."/>
            <person name="Ioanna P."/>
            <person name="Ivanova N."/>
            <person name="Mavromatis K."/>
            <person name="Mikhailova N."/>
            <person name="Pati A."/>
            <person name="Chen A."/>
            <person name="Palaniappan K."/>
            <person name="Land M."/>
            <person name="Hauser L."/>
            <person name="Chang Y.J."/>
            <person name="Jeffries C.D."/>
            <person name="Bilek Y."/>
            <person name="Hader T."/>
            <person name="Rohde M."/>
            <person name="Spring S."/>
            <person name="Sikorski J."/>
            <person name="Goker M."/>
            <person name="Woyke T."/>
            <person name="Bristow J."/>
            <person name="Eisen J.A."/>
            <person name="Markowitz V."/>
            <person name="Hugenholtz P."/>
            <person name="Kyrpides N.C."/>
            <person name="Klenk H.P."/>
        </authorList>
    </citation>
    <scope>NUCLEOTIDE SEQUENCE [LARGE SCALE GENOMIC DNA]</scope>
    <source>
        <strain evidence="8">ATCC 35584 / DSM 2162 / JCM 9187 / O7/1</strain>
    </source>
</reference>
<dbReference type="GeneID" id="10153079"/>
<dbReference type="STRING" id="765177.Desmu_0386"/>
<evidence type="ECO:0000313" key="7">
    <source>
        <dbReference type="EMBL" id="ADV64705.1"/>
    </source>
</evidence>
<dbReference type="PRINTS" id="PR00507">
    <property type="entry name" value="N12N6MTFRASE"/>
</dbReference>
<dbReference type="HOGENOM" id="CLU_371173_0_0_2"/>
<organism evidence="7 8">
    <name type="scientific">Desulfurococcus mucosus (strain ATCC 35584 / DSM 2162 / JCM 9187 / O7/1)</name>
    <dbReference type="NCBI Taxonomy" id="765177"/>
    <lineage>
        <taxon>Archaea</taxon>
        <taxon>Thermoproteota</taxon>
        <taxon>Thermoprotei</taxon>
        <taxon>Desulfurococcales</taxon>
        <taxon>Desulfurococcaceae</taxon>
        <taxon>Desulfurococcus</taxon>
    </lineage>
</organism>
<evidence type="ECO:0000313" key="8">
    <source>
        <dbReference type="Proteomes" id="UP000001068"/>
    </source>
</evidence>
<keyword evidence="2" id="KW-0489">Methyltransferase</keyword>
<dbReference type="GO" id="GO:0006304">
    <property type="term" value="P:DNA modification"/>
    <property type="evidence" value="ECO:0007669"/>
    <property type="project" value="InterPro"/>
</dbReference>
<dbReference type="Gene3D" id="3.40.50.150">
    <property type="entry name" value="Vaccinia Virus protein VP39"/>
    <property type="match status" value="2"/>
</dbReference>
<evidence type="ECO:0000256" key="2">
    <source>
        <dbReference type="ARBA" id="ARBA00022603"/>
    </source>
</evidence>
<dbReference type="RefSeq" id="WP_013561927.1">
    <property type="nucleotide sequence ID" value="NC_014961.1"/>
</dbReference>
<dbReference type="Pfam" id="PF07669">
    <property type="entry name" value="Eco57I"/>
    <property type="match status" value="1"/>
</dbReference>
<keyword evidence="3" id="KW-0808">Transferase</keyword>
<dbReference type="GO" id="GO:0008168">
    <property type="term" value="F:methyltransferase activity"/>
    <property type="evidence" value="ECO:0007669"/>
    <property type="project" value="UniProtKB-KW"/>
</dbReference>
<dbReference type="AlphaFoldDB" id="E8R879"/>
<comment type="catalytic activity">
    <reaction evidence="5">
        <text>a 2'-deoxyadenosine in DNA + S-adenosyl-L-methionine = an N(6)-methyl-2'-deoxyadenosine in DNA + S-adenosyl-L-homocysteine + H(+)</text>
        <dbReference type="Rhea" id="RHEA:15197"/>
        <dbReference type="Rhea" id="RHEA-COMP:12418"/>
        <dbReference type="Rhea" id="RHEA-COMP:12419"/>
        <dbReference type="ChEBI" id="CHEBI:15378"/>
        <dbReference type="ChEBI" id="CHEBI:57856"/>
        <dbReference type="ChEBI" id="CHEBI:59789"/>
        <dbReference type="ChEBI" id="CHEBI:90615"/>
        <dbReference type="ChEBI" id="CHEBI:90616"/>
        <dbReference type="EC" id="2.1.1.72"/>
    </reaction>
</comment>
<dbReference type="GO" id="GO:0032259">
    <property type="term" value="P:methylation"/>
    <property type="evidence" value="ECO:0007669"/>
    <property type="project" value="UniProtKB-KW"/>
</dbReference>
<proteinExistence type="predicted"/>
<feature type="domain" description="Type II methyltransferase M.TaqI-like" evidence="6">
    <location>
        <begin position="421"/>
        <end position="717"/>
    </location>
</feature>
<name>E8R879_DESM0</name>
<dbReference type="PANTHER" id="PTHR33841:SF4">
    <property type="entry name" value="RESTRICTION MODIFICATION SYSTEM DNA SPECIFICITY DOMAIN"/>
    <property type="match status" value="1"/>
</dbReference>
<dbReference type="OrthoDB" id="45790at2157"/>
<accession>E8R879</accession>
<evidence type="ECO:0000259" key="6">
    <source>
        <dbReference type="Pfam" id="PF07669"/>
    </source>
</evidence>
<dbReference type="InterPro" id="IPR029063">
    <property type="entry name" value="SAM-dependent_MTases_sf"/>
</dbReference>
<dbReference type="Proteomes" id="UP000001068">
    <property type="component" value="Chromosome"/>
</dbReference>
<protein>
    <recommendedName>
        <fullName evidence="1">site-specific DNA-methyltransferase (adenine-specific)</fullName>
        <ecNumber evidence="1">2.1.1.72</ecNumber>
    </recommendedName>
</protein>
<dbReference type="KEGG" id="dmu:Desmu_0386"/>
<dbReference type="InterPro" id="IPR050953">
    <property type="entry name" value="N4_N6_ade-DNA_methylase"/>
</dbReference>
<sequence>MSHQAPEQYTKDFVEGVLGSIDPGCKMEEVVIKGDGKIYKADYKYGKLMIECEPPGGRDRGRSQLLNYMKLTGYRFGLLIDIPTEKYYTEYPSPFTNPVGFELYMDDKPVYVRIFERGELDAARKELEVLLKVVTGLKIAAYDPTPDNVLARVRDLHSNHLDSLTQLVGGSPQRVALYKRIWERNLELIYGKEVVEFFADLDKLYATLTLYATFLKVLGATILEASLGRGRYTTPLRLANEGYKAAVELFWEGKALAKHNIYYLFERDEYDWVFDPEVAEKLDDFFRDLGKHIIEIDWSKPIELDLLKRVYQNIVSRDIRRQLGEFYTPDWIAKLALWRSLHILVNGSLPQDILKHEKDVDNEIVELIHMFWEKNKSIPRFIDPTCGSFTFGVQYLSALQRWYITKKPDVHPNKFVEMILENVVGIDINPVAVLTAKVNYLLQISGLLTVRGEYLVAEPMIPIYRVDLLALHDAHAQAKKAAPSLMTFLKVSVYKDYIYVNVPLDMFTQDKEKLEELAEELEDAGADVRIPRDNKGEDVPMATLKIPKSLVARLPGLTQLHRAFVALALFGKQGFNNELEKANVTLSPDETKDIEALEKTIKAFEKLGGDHVWLSLLTNYALAYLSTQKRFHLVLGNLPWVNVSKYEESYAEKVRSVAKRLGVNPPRAAALKLDISIVLFAVATKYLLEKGGVVSLMVPASIFRGVHGARWRNFEAMGLKLFEVFDLEDVKPFEGANNQPGIVFAAKVR</sequence>
<dbReference type="PANTHER" id="PTHR33841">
    <property type="entry name" value="DNA METHYLTRANSFERASE YEEA-RELATED"/>
    <property type="match status" value="1"/>
</dbReference>
<dbReference type="InterPro" id="IPR011639">
    <property type="entry name" value="MethylTrfase_TaqI-like_dom"/>
</dbReference>
<keyword evidence="8" id="KW-1185">Reference proteome</keyword>
<reference evidence="8" key="1">
    <citation type="submission" date="2010-11" db="EMBL/GenBank/DDBJ databases">
        <title>The complete genome of Desulfurococcus mucosus DSM 2162.</title>
        <authorList>
            <consortium name="US DOE Joint Genome Institute (JGI-PGF)"/>
            <person name="Lucas S."/>
            <person name="Copeland A."/>
            <person name="Lapidus A."/>
            <person name="Bruce D."/>
            <person name="Goodwin L."/>
            <person name="Pitluck S."/>
            <person name="Kyrpides N."/>
            <person name="Mavromatis K."/>
            <person name="Pagani I."/>
            <person name="Ivanova N."/>
            <person name="Ovchinnikova G."/>
            <person name="Chertkov O."/>
            <person name="Held B."/>
            <person name="Brettin T."/>
            <person name="Detter J.C."/>
            <person name="Tapia R."/>
            <person name="Han C."/>
            <person name="Land M."/>
            <person name="Hauser L."/>
            <person name="Markowitz V."/>
            <person name="Cheng J.-F."/>
            <person name="Hugenholtz P."/>
            <person name="Woyke T."/>
            <person name="Wu D."/>
            <person name="Wirth R."/>
            <person name="Bilek Y."/>
            <person name="Hader T."/>
            <person name="Klenk H.-P."/>
            <person name="Eisen J.A."/>
        </authorList>
    </citation>
    <scope>NUCLEOTIDE SEQUENCE [LARGE SCALE GENOMIC DNA]</scope>
    <source>
        <strain evidence="8">ATCC 35584 / DSM 2162 / JCM 9187 / O7/1</strain>
    </source>
</reference>
<evidence type="ECO:0000256" key="1">
    <source>
        <dbReference type="ARBA" id="ARBA00011900"/>
    </source>
</evidence>
<evidence type="ECO:0000256" key="4">
    <source>
        <dbReference type="ARBA" id="ARBA00022691"/>
    </source>
</evidence>